<evidence type="ECO:0000256" key="1">
    <source>
        <dbReference type="SAM" id="Phobius"/>
    </source>
</evidence>
<feature type="transmembrane region" description="Helical" evidence="1">
    <location>
        <begin position="92"/>
        <end position="110"/>
    </location>
</feature>
<feature type="transmembrane region" description="Helical" evidence="1">
    <location>
        <begin position="6"/>
        <end position="23"/>
    </location>
</feature>
<feature type="transmembrane region" description="Helical" evidence="1">
    <location>
        <begin position="35"/>
        <end position="55"/>
    </location>
</feature>
<accession>A0ABX0IWA4</accession>
<dbReference type="Proteomes" id="UP000817854">
    <property type="component" value="Unassembled WGS sequence"/>
</dbReference>
<keyword evidence="1" id="KW-0812">Transmembrane</keyword>
<feature type="transmembrane region" description="Helical" evidence="1">
    <location>
        <begin position="148"/>
        <end position="168"/>
    </location>
</feature>
<name>A0ABX0IWA4_9FLAO</name>
<protein>
    <recommendedName>
        <fullName evidence="4">YhhN-like protein</fullName>
    </recommendedName>
</protein>
<reference evidence="2" key="2">
    <citation type="submission" date="2020-02" db="EMBL/GenBank/DDBJ databases">
        <title>Flavobacterium profundi sp. nov., isolated from a deep-sea seamount.</title>
        <authorList>
            <person name="Zhang D.-C."/>
        </authorList>
    </citation>
    <scope>NUCLEOTIDE SEQUENCE</scope>
    <source>
        <strain evidence="2">EC11</strain>
    </source>
</reference>
<evidence type="ECO:0008006" key="4">
    <source>
        <dbReference type="Google" id="ProtNLM"/>
    </source>
</evidence>
<dbReference type="EMBL" id="VEVQ02000024">
    <property type="protein sequence ID" value="NHN28097.1"/>
    <property type="molecule type" value="Genomic_DNA"/>
</dbReference>
<gene>
    <name evidence="2" type="ORF">FIA58_020660</name>
</gene>
<sequence length="213" mass="25454">MLILEILAYSGNIILLVNSILFFKVCFNENKACKIFSFYLLVMLIIQVSVIILRSQNIPNLYLSHFYFILQFLILSLFYFQIFNNSLQRRIIKISVPLCLGILGIQYYLNIDLFDKFNLFEIFITSFLVIIFSMFHFYNILNEKRVYYYINTGIFIYLFGSTFLFITGNLINTLTNDFRNIIWILNGVLYIVYQIYIFIEYKKTFLNKKADNE</sequence>
<keyword evidence="1" id="KW-1133">Transmembrane helix</keyword>
<comment type="caution">
    <text evidence="2">The sequence shown here is derived from an EMBL/GenBank/DDBJ whole genome shotgun (WGS) entry which is preliminary data.</text>
</comment>
<reference evidence="2" key="1">
    <citation type="submission" date="2019-05" db="EMBL/GenBank/DDBJ databases">
        <authorList>
            <person name="Lianzixin W."/>
        </authorList>
    </citation>
    <scope>NUCLEOTIDE SEQUENCE</scope>
    <source>
        <strain evidence="2">EC11</strain>
    </source>
</reference>
<feature type="transmembrane region" description="Helical" evidence="1">
    <location>
        <begin position="61"/>
        <end position="80"/>
    </location>
</feature>
<evidence type="ECO:0000313" key="3">
    <source>
        <dbReference type="Proteomes" id="UP000817854"/>
    </source>
</evidence>
<evidence type="ECO:0000313" key="2">
    <source>
        <dbReference type="EMBL" id="NHN28097.1"/>
    </source>
</evidence>
<feature type="transmembrane region" description="Helical" evidence="1">
    <location>
        <begin position="122"/>
        <end position="141"/>
    </location>
</feature>
<keyword evidence="1" id="KW-0472">Membrane</keyword>
<feature type="transmembrane region" description="Helical" evidence="1">
    <location>
        <begin position="180"/>
        <end position="199"/>
    </location>
</feature>
<proteinExistence type="predicted"/>
<organism evidence="2 3">
    <name type="scientific">Flavobacterium jejuense</name>
    <dbReference type="NCBI Taxonomy" id="1544455"/>
    <lineage>
        <taxon>Bacteria</taxon>
        <taxon>Pseudomonadati</taxon>
        <taxon>Bacteroidota</taxon>
        <taxon>Flavobacteriia</taxon>
        <taxon>Flavobacteriales</taxon>
        <taxon>Flavobacteriaceae</taxon>
        <taxon>Flavobacterium</taxon>
    </lineage>
</organism>
<keyword evidence="3" id="KW-1185">Reference proteome</keyword>